<keyword evidence="9" id="KW-1185">Reference proteome</keyword>
<dbReference type="AlphaFoldDB" id="A0A830HY78"/>
<keyword evidence="3 6" id="KW-0805">Transcription regulation</keyword>
<sequence length="197" mass="22263">MEHLQRSTYPPVPSYFREIFREGGGGLKGLTPPAPAGLGVDSDDNGDAGDAGPLSLRVFGRAWEPSSALVSQVLGEDVSGQQNGHMVEMFARERDDDEKNKSEGEIKHAEELRKLNQVFLKHFIDLVDQLIDRPAEYARKVEDMGNLVRNMHWLLNDLRRYQGRITLASMLRTQNERRRQALAHLKLAMENAQQNSL</sequence>
<keyword evidence="6" id="KW-0010">Activator</keyword>
<dbReference type="Pfam" id="PF05983">
    <property type="entry name" value="Med7"/>
    <property type="match status" value="1"/>
</dbReference>
<dbReference type="PANTHER" id="PTHR21428">
    <property type="entry name" value="MEDIATOR OF RNA POLYMERASE II TRANSCRIPTION SUBUNIT 7"/>
    <property type="match status" value="1"/>
</dbReference>
<dbReference type="EMBL" id="BNJQ01000041">
    <property type="protein sequence ID" value="GHP12416.1"/>
    <property type="molecule type" value="Genomic_DNA"/>
</dbReference>
<comment type="similarity">
    <text evidence="2 6">Belongs to the Mediator complex subunit 7 family.</text>
</comment>
<dbReference type="InterPro" id="IPR044888">
    <property type="entry name" value="Mediatior_Med7_sf"/>
</dbReference>
<dbReference type="GO" id="GO:0070847">
    <property type="term" value="C:core mediator complex"/>
    <property type="evidence" value="ECO:0007669"/>
    <property type="project" value="TreeGrafter"/>
</dbReference>
<evidence type="ECO:0000256" key="7">
    <source>
        <dbReference type="SAM" id="MobiDB-lite"/>
    </source>
</evidence>
<accession>A0A830HY78</accession>
<dbReference type="InterPro" id="IPR037212">
    <property type="entry name" value="Med7/Med21-like"/>
</dbReference>
<comment type="caution">
    <text evidence="8">The sequence shown here is derived from an EMBL/GenBank/DDBJ whole genome shotgun (WGS) entry which is preliminary data.</text>
</comment>
<dbReference type="PANTHER" id="PTHR21428:SF11">
    <property type="entry name" value="MEDIATOR OF RNA POLYMERASE II TRANSCRIPTION SUBUNIT 7"/>
    <property type="match status" value="1"/>
</dbReference>
<evidence type="ECO:0000256" key="4">
    <source>
        <dbReference type="ARBA" id="ARBA00023163"/>
    </source>
</evidence>
<evidence type="ECO:0000313" key="9">
    <source>
        <dbReference type="Proteomes" id="UP000660262"/>
    </source>
</evidence>
<evidence type="ECO:0000313" key="8">
    <source>
        <dbReference type="EMBL" id="GHP12416.1"/>
    </source>
</evidence>
<dbReference type="GO" id="GO:0003712">
    <property type="term" value="F:transcription coregulator activity"/>
    <property type="evidence" value="ECO:0007669"/>
    <property type="project" value="InterPro"/>
</dbReference>
<feature type="region of interest" description="Disordered" evidence="7">
    <location>
        <begin position="26"/>
        <end position="51"/>
    </location>
</feature>
<keyword evidence="5 6" id="KW-0539">Nucleus</keyword>
<evidence type="ECO:0000256" key="6">
    <source>
        <dbReference type="RuleBase" id="RU364060"/>
    </source>
</evidence>
<dbReference type="GO" id="GO:0006357">
    <property type="term" value="P:regulation of transcription by RNA polymerase II"/>
    <property type="evidence" value="ECO:0007669"/>
    <property type="project" value="InterPro"/>
</dbReference>
<dbReference type="Proteomes" id="UP000660262">
    <property type="component" value="Unassembled WGS sequence"/>
</dbReference>
<evidence type="ECO:0000256" key="3">
    <source>
        <dbReference type="ARBA" id="ARBA00023015"/>
    </source>
</evidence>
<keyword evidence="4 6" id="KW-0804">Transcription</keyword>
<gene>
    <name evidence="8" type="ORF">PPROV_001114300</name>
</gene>
<protein>
    <recommendedName>
        <fullName evidence="6">Mediator of RNA polymerase II transcription subunit 7</fullName>
    </recommendedName>
</protein>
<dbReference type="OrthoDB" id="10253553at2759"/>
<dbReference type="SUPFAM" id="SSF140718">
    <property type="entry name" value="Mediator hinge subcomplex-like"/>
    <property type="match status" value="1"/>
</dbReference>
<comment type="subcellular location">
    <subcellularLocation>
        <location evidence="1 6">Nucleus</location>
    </subcellularLocation>
</comment>
<organism evidence="8 9">
    <name type="scientific">Pycnococcus provasolii</name>
    <dbReference type="NCBI Taxonomy" id="41880"/>
    <lineage>
        <taxon>Eukaryota</taxon>
        <taxon>Viridiplantae</taxon>
        <taxon>Chlorophyta</taxon>
        <taxon>Pseudoscourfieldiophyceae</taxon>
        <taxon>Pseudoscourfieldiales</taxon>
        <taxon>Pycnococcaceae</taxon>
        <taxon>Pycnococcus</taxon>
    </lineage>
</organism>
<comment type="subunit">
    <text evidence="6">Component of the Mediator complex.</text>
</comment>
<dbReference type="Gene3D" id="6.10.140.200">
    <property type="match status" value="1"/>
</dbReference>
<evidence type="ECO:0000256" key="2">
    <source>
        <dbReference type="ARBA" id="ARBA00009994"/>
    </source>
</evidence>
<dbReference type="InterPro" id="IPR009244">
    <property type="entry name" value="Mediatior_Med7"/>
</dbReference>
<reference evidence="8" key="1">
    <citation type="submission" date="2020-10" db="EMBL/GenBank/DDBJ databases">
        <title>Unveiling of a novel bifunctional photoreceptor, Dualchrome1, isolated from a cosmopolitan green alga.</title>
        <authorList>
            <person name="Suzuki S."/>
            <person name="Kawachi M."/>
        </authorList>
    </citation>
    <scope>NUCLEOTIDE SEQUENCE</scope>
    <source>
        <strain evidence="8">NIES 2893</strain>
    </source>
</reference>
<comment type="function">
    <text evidence="6">Component of the Mediator complex, a coactivator involved in the regulated transcription of nearly all RNA polymerase II-dependent genes. Mediator functions as a bridge to convey information from gene-specific regulatory proteins to the basal RNA polymerase II transcription machinery.</text>
</comment>
<evidence type="ECO:0000256" key="5">
    <source>
        <dbReference type="ARBA" id="ARBA00023242"/>
    </source>
</evidence>
<evidence type="ECO:0000256" key="1">
    <source>
        <dbReference type="ARBA" id="ARBA00004123"/>
    </source>
</evidence>
<proteinExistence type="inferred from homology"/>
<name>A0A830HY78_9CHLO</name>
<dbReference type="GO" id="GO:0016592">
    <property type="term" value="C:mediator complex"/>
    <property type="evidence" value="ECO:0007669"/>
    <property type="project" value="InterPro"/>
</dbReference>